<comment type="caution">
    <text evidence="1">The sequence shown here is derived from an EMBL/GenBank/DDBJ whole genome shotgun (WGS) entry which is preliminary data.</text>
</comment>
<organism evidence="1 2">
    <name type="scientific">Datura stramonium</name>
    <name type="common">Jimsonweed</name>
    <name type="synonym">Common thornapple</name>
    <dbReference type="NCBI Taxonomy" id="4076"/>
    <lineage>
        <taxon>Eukaryota</taxon>
        <taxon>Viridiplantae</taxon>
        <taxon>Streptophyta</taxon>
        <taxon>Embryophyta</taxon>
        <taxon>Tracheophyta</taxon>
        <taxon>Spermatophyta</taxon>
        <taxon>Magnoliopsida</taxon>
        <taxon>eudicotyledons</taxon>
        <taxon>Gunneridae</taxon>
        <taxon>Pentapetalae</taxon>
        <taxon>asterids</taxon>
        <taxon>lamiids</taxon>
        <taxon>Solanales</taxon>
        <taxon>Solanaceae</taxon>
        <taxon>Solanoideae</taxon>
        <taxon>Datureae</taxon>
        <taxon>Datura</taxon>
    </lineage>
</organism>
<reference evidence="1 2" key="1">
    <citation type="journal article" date="2021" name="BMC Genomics">
        <title>Datura genome reveals duplications of psychoactive alkaloid biosynthetic genes and high mutation rate following tissue culture.</title>
        <authorList>
            <person name="Rajewski A."/>
            <person name="Carter-House D."/>
            <person name="Stajich J."/>
            <person name="Litt A."/>
        </authorList>
    </citation>
    <scope>NUCLEOTIDE SEQUENCE [LARGE SCALE GENOMIC DNA]</scope>
    <source>
        <strain evidence="1">AR-01</strain>
    </source>
</reference>
<feature type="non-terminal residue" evidence="1">
    <location>
        <position position="114"/>
    </location>
</feature>
<dbReference type="Proteomes" id="UP000823775">
    <property type="component" value="Unassembled WGS sequence"/>
</dbReference>
<dbReference type="EMBL" id="JACEIK010002709">
    <property type="protein sequence ID" value="MCD9638498.1"/>
    <property type="molecule type" value="Genomic_DNA"/>
</dbReference>
<evidence type="ECO:0000313" key="1">
    <source>
        <dbReference type="EMBL" id="MCD9638498.1"/>
    </source>
</evidence>
<accession>A0ABS8UWV4</accession>
<proteinExistence type="predicted"/>
<name>A0ABS8UWV4_DATST</name>
<keyword evidence="2" id="KW-1185">Reference proteome</keyword>
<gene>
    <name evidence="1" type="ORF">HAX54_022498</name>
</gene>
<sequence length="114" mass="13130">MNNEEEEHYAQMSNMEKLILEHMKVMREQLKALKGMSFKLTEMMAKAATCNDLQVMVLANTQEEPHTEGRIEVRQEIERFGLSIHNLKGLLDEKVEVSEAQLQSIVDTSQLSRP</sequence>
<protein>
    <submittedName>
        <fullName evidence="1">Uncharacterized protein</fullName>
    </submittedName>
</protein>
<evidence type="ECO:0000313" key="2">
    <source>
        <dbReference type="Proteomes" id="UP000823775"/>
    </source>
</evidence>